<evidence type="ECO:0000256" key="1">
    <source>
        <dbReference type="ARBA" id="ARBA00023002"/>
    </source>
</evidence>
<comment type="caution">
    <text evidence="4">The sequence shown here is derived from an EMBL/GenBank/DDBJ whole genome shotgun (WGS) entry which is preliminary data.</text>
</comment>
<dbReference type="Gene3D" id="3.40.309.10">
    <property type="entry name" value="Aldehyde Dehydrogenase, Chain A, domain 2"/>
    <property type="match status" value="1"/>
</dbReference>
<dbReference type="EMBL" id="VXLC01000014">
    <property type="protein sequence ID" value="KAA8885898.1"/>
    <property type="molecule type" value="Genomic_DNA"/>
</dbReference>
<gene>
    <name evidence="4" type="ORF">F3087_25045</name>
</gene>
<feature type="domain" description="Aldehyde dehydrogenase" evidence="3">
    <location>
        <begin position="17"/>
        <end position="371"/>
    </location>
</feature>
<dbReference type="InterPro" id="IPR016162">
    <property type="entry name" value="Ald_DH_N"/>
</dbReference>
<dbReference type="InterPro" id="IPR016161">
    <property type="entry name" value="Ald_DH/histidinol_DH"/>
</dbReference>
<evidence type="ECO:0000259" key="3">
    <source>
        <dbReference type="Pfam" id="PF00171"/>
    </source>
</evidence>
<feature type="compositionally biased region" description="Basic and acidic residues" evidence="2">
    <location>
        <begin position="16"/>
        <end position="25"/>
    </location>
</feature>
<evidence type="ECO:0000313" key="4">
    <source>
        <dbReference type="EMBL" id="KAA8885898.1"/>
    </source>
</evidence>
<dbReference type="GO" id="GO:0016620">
    <property type="term" value="F:oxidoreductase activity, acting on the aldehyde or oxo group of donors, NAD or NADP as acceptor"/>
    <property type="evidence" value="ECO:0007669"/>
    <property type="project" value="InterPro"/>
</dbReference>
<dbReference type="OrthoDB" id="229416at2"/>
<sequence>MLHLDALGPTGPYRSRKQETIHDRTGNPVATLSLVPELYVTRAMQAMHRSSAVPVDERIAAIARAGHAFATERVAGQTADEYQRTVSAVAGMPITVVRQATDDIERAAAQAYRNVHNARPVGAVGDWRDPSTRAGRAVWTRRGEVFAVHAAGNHPAVHQGWLEPLALGYRVAVRPSRREPFTPHRLISALRAAGFGEDQVMLLPTDHDAADEILRLADLGMVYGGDDVVAKYAGNPGILPQGPGRSKILLTEDTDWTSALDTIIESISGGGGVGCVNATALLVEGDPTPIAAAVADRLAALPSLPAHDDRAILPVHTLQAARQLENHLLKRAAGTKPWLGGTGIVHDLGNGSAILRPAVHQLDSPLAEQITAELPFPCVWIAPWTRTDPLTPLHNTLVLTALTTDPHLIDDLINDPTISNIYLGNHPTNHMHPGLPHDSYLGEFLMRTKAVLR</sequence>
<organism evidence="4 5">
    <name type="scientific">Nocardia colli</name>
    <dbReference type="NCBI Taxonomy" id="2545717"/>
    <lineage>
        <taxon>Bacteria</taxon>
        <taxon>Bacillati</taxon>
        <taxon>Actinomycetota</taxon>
        <taxon>Actinomycetes</taxon>
        <taxon>Mycobacteriales</taxon>
        <taxon>Nocardiaceae</taxon>
        <taxon>Nocardia</taxon>
    </lineage>
</organism>
<protein>
    <submittedName>
        <fullName evidence="4">Aldehyde dehydrogenase family protein</fullName>
    </submittedName>
</protein>
<keyword evidence="1" id="KW-0560">Oxidoreductase</keyword>
<accession>A0A5N0E8Z7</accession>
<evidence type="ECO:0000256" key="2">
    <source>
        <dbReference type="SAM" id="MobiDB-lite"/>
    </source>
</evidence>
<dbReference type="SUPFAM" id="SSF53720">
    <property type="entry name" value="ALDH-like"/>
    <property type="match status" value="1"/>
</dbReference>
<evidence type="ECO:0000313" key="5">
    <source>
        <dbReference type="Proteomes" id="UP000323876"/>
    </source>
</evidence>
<dbReference type="AlphaFoldDB" id="A0A5N0E8Z7"/>
<name>A0A5N0E8Z7_9NOCA</name>
<feature type="region of interest" description="Disordered" evidence="2">
    <location>
        <begin position="1"/>
        <end position="25"/>
    </location>
</feature>
<proteinExistence type="predicted"/>
<dbReference type="Proteomes" id="UP000323876">
    <property type="component" value="Unassembled WGS sequence"/>
</dbReference>
<dbReference type="RefSeq" id="WP_150404476.1">
    <property type="nucleotide sequence ID" value="NZ_VXLC01000014.1"/>
</dbReference>
<dbReference type="InterPro" id="IPR016163">
    <property type="entry name" value="Ald_DH_C"/>
</dbReference>
<dbReference type="Gene3D" id="3.40.605.10">
    <property type="entry name" value="Aldehyde Dehydrogenase, Chain A, domain 1"/>
    <property type="match status" value="1"/>
</dbReference>
<dbReference type="Pfam" id="PF00171">
    <property type="entry name" value="Aldedh"/>
    <property type="match status" value="1"/>
</dbReference>
<dbReference type="InterPro" id="IPR015590">
    <property type="entry name" value="Aldehyde_DH_dom"/>
</dbReference>
<keyword evidence="5" id="KW-1185">Reference proteome</keyword>
<reference evidence="4 5" key="1">
    <citation type="submission" date="2019-09" db="EMBL/GenBank/DDBJ databases">
        <authorList>
            <person name="Wang X."/>
        </authorList>
    </citation>
    <scope>NUCLEOTIDE SEQUENCE [LARGE SCALE GENOMIC DNA]</scope>
    <source>
        <strain evidence="4 5">CICC 11023</strain>
    </source>
</reference>